<dbReference type="Proteomes" id="UP000887563">
    <property type="component" value="Unplaced"/>
</dbReference>
<reference evidence="3" key="1">
    <citation type="submission" date="2022-11" db="UniProtKB">
        <authorList>
            <consortium name="WormBaseParasite"/>
        </authorList>
    </citation>
    <scope>IDENTIFICATION</scope>
</reference>
<dbReference type="WBParaSite" id="Minc3s00838g17944">
    <property type="protein sequence ID" value="Minc3s00838g17944"/>
    <property type="gene ID" value="Minc3s00838g17944"/>
</dbReference>
<proteinExistence type="predicted"/>
<keyword evidence="2" id="KW-1185">Reference proteome</keyword>
<organism evidence="2 3">
    <name type="scientific">Meloidogyne incognita</name>
    <name type="common">Southern root-knot nematode worm</name>
    <name type="synonym">Oxyuris incognita</name>
    <dbReference type="NCBI Taxonomy" id="6306"/>
    <lineage>
        <taxon>Eukaryota</taxon>
        <taxon>Metazoa</taxon>
        <taxon>Ecdysozoa</taxon>
        <taxon>Nematoda</taxon>
        <taxon>Chromadorea</taxon>
        <taxon>Rhabditida</taxon>
        <taxon>Tylenchina</taxon>
        <taxon>Tylenchomorpha</taxon>
        <taxon>Tylenchoidea</taxon>
        <taxon>Meloidogynidae</taxon>
        <taxon>Meloidogyninae</taxon>
        <taxon>Meloidogyne</taxon>
        <taxon>Meloidogyne incognita group</taxon>
    </lineage>
</organism>
<dbReference type="AlphaFoldDB" id="A0A914LVR0"/>
<keyword evidence="1" id="KW-0812">Transmembrane</keyword>
<accession>A0A914LVR0</accession>
<keyword evidence="1" id="KW-1133">Transmembrane helix</keyword>
<evidence type="ECO:0000256" key="1">
    <source>
        <dbReference type="SAM" id="Phobius"/>
    </source>
</evidence>
<feature type="transmembrane region" description="Helical" evidence="1">
    <location>
        <begin position="26"/>
        <end position="43"/>
    </location>
</feature>
<keyword evidence="1" id="KW-0472">Membrane</keyword>
<evidence type="ECO:0000313" key="2">
    <source>
        <dbReference type="Proteomes" id="UP000887563"/>
    </source>
</evidence>
<sequence length="68" mass="8128">MFVAFDVVAHLQWHILTCLRIKKAQTYWGMLIIIIFTPILEWLDVTRLFLSMRPLTLFTHSRLLRANN</sequence>
<evidence type="ECO:0000313" key="3">
    <source>
        <dbReference type="WBParaSite" id="Minc3s00838g17944"/>
    </source>
</evidence>
<protein>
    <submittedName>
        <fullName evidence="3">Uncharacterized protein</fullName>
    </submittedName>
</protein>
<name>A0A914LVR0_MELIC</name>